<feature type="region of interest" description="Disordered" evidence="1">
    <location>
        <begin position="44"/>
        <end position="99"/>
    </location>
</feature>
<evidence type="ECO:0000256" key="1">
    <source>
        <dbReference type="SAM" id="MobiDB-lite"/>
    </source>
</evidence>
<feature type="compositionally biased region" description="Polar residues" evidence="1">
    <location>
        <begin position="82"/>
        <end position="93"/>
    </location>
</feature>
<comment type="caution">
    <text evidence="2">The sequence shown here is derived from an EMBL/GenBank/DDBJ whole genome shotgun (WGS) entry which is preliminary data.</text>
</comment>
<organism evidence="2 3">
    <name type="scientific">Brachybacterium fresconis</name>
    <dbReference type="NCBI Taxonomy" id="173363"/>
    <lineage>
        <taxon>Bacteria</taxon>
        <taxon>Bacillati</taxon>
        <taxon>Actinomycetota</taxon>
        <taxon>Actinomycetes</taxon>
        <taxon>Micrococcales</taxon>
        <taxon>Dermabacteraceae</taxon>
        <taxon>Brachybacterium</taxon>
    </lineage>
</organism>
<accession>A0ABS4YGD8</accession>
<protein>
    <submittedName>
        <fullName evidence="2">Uncharacterized protein</fullName>
    </submittedName>
</protein>
<dbReference type="Proteomes" id="UP000698222">
    <property type="component" value="Unassembled WGS sequence"/>
</dbReference>
<dbReference type="EMBL" id="JAGIOC010000001">
    <property type="protein sequence ID" value="MBP2407857.1"/>
    <property type="molecule type" value="Genomic_DNA"/>
</dbReference>
<keyword evidence="3" id="KW-1185">Reference proteome</keyword>
<proteinExistence type="predicted"/>
<sequence length="243" mass="26039">MSHRSLTARRATKVRSTATATISSAVPKIGSASATRHLHHDAGLHGNASRVQPGPPVPRVGWPANGRSVRPALSGAARRCTRTGSTRPRTSASPPYRTLLRQGPPRWDCRCRGPRRTHRPRETCVSCLKSSPCSSTASSVIGVVGKTLRPAMTLMTAPAARACAPGGGPGRRRLNAPPKSRPGTHRAVLRTATSRPVGADELLERRPCRPSNRPRRAGRCVFVMPGLLSEESGYLARAGRPRR</sequence>
<name>A0ABS4YGD8_9MICO</name>
<feature type="region of interest" description="Disordered" evidence="1">
    <location>
        <begin position="164"/>
        <end position="215"/>
    </location>
</feature>
<gene>
    <name evidence="2" type="ORF">JOF44_000760</name>
</gene>
<evidence type="ECO:0000313" key="2">
    <source>
        <dbReference type="EMBL" id="MBP2407857.1"/>
    </source>
</evidence>
<evidence type="ECO:0000313" key="3">
    <source>
        <dbReference type="Proteomes" id="UP000698222"/>
    </source>
</evidence>
<reference evidence="2 3" key="1">
    <citation type="submission" date="2021-03" db="EMBL/GenBank/DDBJ databases">
        <title>Sequencing the genomes of 1000 actinobacteria strains.</title>
        <authorList>
            <person name="Klenk H.-P."/>
        </authorList>
    </citation>
    <scope>NUCLEOTIDE SEQUENCE [LARGE SCALE GENOMIC DNA]</scope>
    <source>
        <strain evidence="2 3">DSM 14564</strain>
    </source>
</reference>